<comment type="subcellular location">
    <subcellularLocation>
        <location evidence="1">Cell envelope</location>
    </subcellularLocation>
</comment>
<dbReference type="Gene3D" id="1.25.40.10">
    <property type="entry name" value="Tetratricopeptide repeat domain"/>
    <property type="match status" value="1"/>
</dbReference>
<feature type="domain" description="Cytochrome c-type biogenesis protein H TPR" evidence="8">
    <location>
        <begin position="157"/>
        <end position="280"/>
    </location>
</feature>
<evidence type="ECO:0000256" key="2">
    <source>
        <dbReference type="ARBA" id="ARBA00022737"/>
    </source>
</evidence>
<evidence type="ECO:0000259" key="7">
    <source>
        <dbReference type="Pfam" id="PF23892"/>
    </source>
</evidence>
<protein>
    <submittedName>
        <fullName evidence="9">C-type cytochrome biogenesis protein CcmI</fullName>
    </submittedName>
</protein>
<keyword evidence="6" id="KW-0472">Membrane</keyword>
<evidence type="ECO:0000256" key="6">
    <source>
        <dbReference type="SAM" id="Phobius"/>
    </source>
</evidence>
<dbReference type="InterPro" id="IPR056413">
    <property type="entry name" value="TPR_CcmH_CycH"/>
</dbReference>
<name>A0ABW1W9H2_9GAMM</name>
<keyword evidence="4 5" id="KW-0802">TPR repeat</keyword>
<evidence type="ECO:0000313" key="10">
    <source>
        <dbReference type="Proteomes" id="UP001596264"/>
    </source>
</evidence>
<dbReference type="PROSITE" id="PS50005">
    <property type="entry name" value="TPR"/>
    <property type="match status" value="1"/>
</dbReference>
<gene>
    <name evidence="9" type="primary">ccmI</name>
    <name evidence="9" type="ORF">ACFP58_07495</name>
</gene>
<keyword evidence="2" id="KW-0677">Repeat</keyword>
<evidence type="ECO:0000259" key="8">
    <source>
        <dbReference type="Pfam" id="PF23914"/>
    </source>
</evidence>
<sequence length="426" mass="46757">MTLFSTFGLFIALSLLIALILAVIVITPWLRASRLRENPVDNQLLDINIGVFRERLTELQSDKDNGTIDDAHYQNQKIELERQLLDAQREVAPMVAPGIKSRLIILVWVPVLAALAYFLVGDRTPVFDLWAAEDKVAQVADDLLTGKIDQPPAWAIEDGTQLISAMQTNVYRHADDPDRWMRLSELFLSLEATDSAIEALSRAYRLSPDNEEIATTYAQISFFANKGQLDANSRRVLQDVLAKNPQHEGAQMLMAMGEARGNNFEQAQGWIKRLRKNIAAKPGDHSQALSSLDELSANVTAQEQQAAQGIEVTVSIDGSLLPLVKAEDVLFVAIRDVKGGPPFAAKRLPISVIKQGEATVSLSDLDAMMPERTLKSARDEKVQLAVIARISHSGTAIAESGDLSGNPVVISADQNQVNVEINQQVP</sequence>
<dbReference type="InterPro" id="IPR019734">
    <property type="entry name" value="TPR_rpt"/>
</dbReference>
<feature type="transmembrane region" description="Helical" evidence="6">
    <location>
        <begin position="103"/>
        <end position="120"/>
    </location>
</feature>
<reference evidence="10" key="1">
    <citation type="journal article" date="2019" name="Int. J. Syst. Evol. Microbiol.">
        <title>The Global Catalogue of Microorganisms (GCM) 10K type strain sequencing project: providing services to taxonomists for standard genome sequencing and annotation.</title>
        <authorList>
            <consortium name="The Broad Institute Genomics Platform"/>
            <consortium name="The Broad Institute Genome Sequencing Center for Infectious Disease"/>
            <person name="Wu L."/>
            <person name="Ma J."/>
        </authorList>
    </citation>
    <scope>NUCLEOTIDE SEQUENCE [LARGE SCALE GENOMIC DNA]</scope>
    <source>
        <strain evidence="10">CCM 2050</strain>
    </source>
</reference>
<dbReference type="NCBIfam" id="TIGR03142">
    <property type="entry name" value="cytochro_ccmI"/>
    <property type="match status" value="1"/>
</dbReference>
<dbReference type="InterPro" id="IPR017560">
    <property type="entry name" value="Cyt_c_biogenesis_CcmI"/>
</dbReference>
<evidence type="ECO:0000256" key="3">
    <source>
        <dbReference type="ARBA" id="ARBA00022748"/>
    </source>
</evidence>
<keyword evidence="10" id="KW-1185">Reference proteome</keyword>
<evidence type="ECO:0000256" key="1">
    <source>
        <dbReference type="ARBA" id="ARBA00004196"/>
    </source>
</evidence>
<dbReference type="SUPFAM" id="SSF48452">
    <property type="entry name" value="TPR-like"/>
    <property type="match status" value="1"/>
</dbReference>
<dbReference type="InterPro" id="IPR056412">
    <property type="entry name" value="Ig_CycH"/>
</dbReference>
<evidence type="ECO:0000256" key="5">
    <source>
        <dbReference type="PROSITE-ProRule" id="PRU00339"/>
    </source>
</evidence>
<evidence type="ECO:0000256" key="4">
    <source>
        <dbReference type="ARBA" id="ARBA00022803"/>
    </source>
</evidence>
<dbReference type="InterPro" id="IPR051263">
    <property type="entry name" value="C-type_cytochrome_biogenesis"/>
</dbReference>
<dbReference type="RefSeq" id="WP_201561458.1">
    <property type="nucleotide sequence ID" value="NZ_CAJGZK010000002.1"/>
</dbReference>
<feature type="transmembrane region" description="Helical" evidence="6">
    <location>
        <begin position="6"/>
        <end position="30"/>
    </location>
</feature>
<organism evidence="9 10">
    <name type="scientific">Psychrobacter glacincola</name>
    <dbReference type="NCBI Taxonomy" id="56810"/>
    <lineage>
        <taxon>Bacteria</taxon>
        <taxon>Pseudomonadati</taxon>
        <taxon>Pseudomonadota</taxon>
        <taxon>Gammaproteobacteria</taxon>
        <taxon>Moraxellales</taxon>
        <taxon>Moraxellaceae</taxon>
        <taxon>Psychrobacter</taxon>
    </lineage>
</organism>
<keyword evidence="6" id="KW-0812">Transmembrane</keyword>
<evidence type="ECO:0000313" key="9">
    <source>
        <dbReference type="EMBL" id="MFC6381302.1"/>
    </source>
</evidence>
<dbReference type="Pfam" id="PF23914">
    <property type="entry name" value="TPR_CcmH_CycH"/>
    <property type="match status" value="1"/>
</dbReference>
<feature type="repeat" description="TPR" evidence="5">
    <location>
        <begin position="177"/>
        <end position="210"/>
    </location>
</feature>
<accession>A0ABW1W9H2</accession>
<dbReference type="PANTHER" id="PTHR47870">
    <property type="entry name" value="CYTOCHROME C-TYPE BIOGENESIS PROTEIN CCMH"/>
    <property type="match status" value="1"/>
</dbReference>
<feature type="domain" description="Cytochrome c-type biogenesis protein H Ig-like" evidence="7">
    <location>
        <begin position="310"/>
        <end position="422"/>
    </location>
</feature>
<dbReference type="InterPro" id="IPR011990">
    <property type="entry name" value="TPR-like_helical_dom_sf"/>
</dbReference>
<comment type="caution">
    <text evidence="9">The sequence shown here is derived from an EMBL/GenBank/DDBJ whole genome shotgun (WGS) entry which is preliminary data.</text>
</comment>
<proteinExistence type="predicted"/>
<keyword evidence="3" id="KW-0201">Cytochrome c-type biogenesis</keyword>
<keyword evidence="6" id="KW-1133">Transmembrane helix</keyword>
<dbReference type="PANTHER" id="PTHR47870:SF1">
    <property type="entry name" value="CYTOCHROME C-TYPE BIOGENESIS PROTEIN CCMH"/>
    <property type="match status" value="1"/>
</dbReference>
<dbReference type="Proteomes" id="UP001596264">
    <property type="component" value="Unassembled WGS sequence"/>
</dbReference>
<dbReference type="EMBL" id="JBHSTZ010000021">
    <property type="protein sequence ID" value="MFC6381302.1"/>
    <property type="molecule type" value="Genomic_DNA"/>
</dbReference>
<dbReference type="Pfam" id="PF23892">
    <property type="entry name" value="Ig_CycH"/>
    <property type="match status" value="1"/>
</dbReference>